<feature type="compositionally biased region" description="Basic and acidic residues" evidence="1">
    <location>
        <begin position="74"/>
        <end position="83"/>
    </location>
</feature>
<dbReference type="EMBL" id="JABFOF010000004">
    <property type="protein sequence ID" value="KAG2400057.1"/>
    <property type="molecule type" value="Genomic_DNA"/>
</dbReference>
<evidence type="ECO:0000256" key="1">
    <source>
        <dbReference type="SAM" id="MobiDB-lite"/>
    </source>
</evidence>
<organism evidence="2 3">
    <name type="scientific">Phaseolus angularis</name>
    <name type="common">Azuki bean</name>
    <name type="synonym">Vigna angularis</name>
    <dbReference type="NCBI Taxonomy" id="3914"/>
    <lineage>
        <taxon>Eukaryota</taxon>
        <taxon>Viridiplantae</taxon>
        <taxon>Streptophyta</taxon>
        <taxon>Embryophyta</taxon>
        <taxon>Tracheophyta</taxon>
        <taxon>Spermatophyta</taxon>
        <taxon>Magnoliopsida</taxon>
        <taxon>eudicotyledons</taxon>
        <taxon>Gunneridae</taxon>
        <taxon>Pentapetalae</taxon>
        <taxon>rosids</taxon>
        <taxon>fabids</taxon>
        <taxon>Fabales</taxon>
        <taxon>Fabaceae</taxon>
        <taxon>Papilionoideae</taxon>
        <taxon>50 kb inversion clade</taxon>
        <taxon>NPAAA clade</taxon>
        <taxon>indigoferoid/millettioid clade</taxon>
        <taxon>Phaseoleae</taxon>
        <taxon>Vigna</taxon>
    </lineage>
</organism>
<sequence length="94" mass="10727">MGYDPMDDDDIVVVMVTLGIYENREILAFTGNMSVKINKKGKLRYGKQLNSRLDFSFLRCGMYRESFLSLPGNSEEKLSENEQQKGLSSCECED</sequence>
<dbReference type="Proteomes" id="UP000743370">
    <property type="component" value="Unassembled WGS sequence"/>
</dbReference>
<comment type="caution">
    <text evidence="2">The sequence shown here is derived from an EMBL/GenBank/DDBJ whole genome shotgun (WGS) entry which is preliminary data.</text>
</comment>
<protein>
    <submittedName>
        <fullName evidence="2">Uncharacterized protein</fullName>
    </submittedName>
</protein>
<evidence type="ECO:0000313" key="2">
    <source>
        <dbReference type="EMBL" id="KAG2400057.1"/>
    </source>
</evidence>
<dbReference type="AlphaFoldDB" id="A0A8T0KJC4"/>
<reference evidence="2 3" key="1">
    <citation type="submission" date="2020-05" db="EMBL/GenBank/DDBJ databases">
        <title>Vigna angularis (adzuki bean) Var. LongXiaoDou No. 4 denovo assembly.</title>
        <authorList>
            <person name="Xiang H."/>
        </authorList>
    </citation>
    <scope>NUCLEOTIDE SEQUENCE [LARGE SCALE GENOMIC DNA]</scope>
    <source>
        <tissue evidence="2">Leaf</tissue>
    </source>
</reference>
<name>A0A8T0KJC4_PHAAN</name>
<accession>A0A8T0KJC4</accession>
<feature type="region of interest" description="Disordered" evidence="1">
    <location>
        <begin position="73"/>
        <end position="94"/>
    </location>
</feature>
<proteinExistence type="predicted"/>
<evidence type="ECO:0000313" key="3">
    <source>
        <dbReference type="Proteomes" id="UP000743370"/>
    </source>
</evidence>
<gene>
    <name evidence="2" type="ORF">HKW66_Vig0100890</name>
</gene>